<dbReference type="SUPFAM" id="SSF53795">
    <property type="entry name" value="PEP carboxykinase-like"/>
    <property type="match status" value="1"/>
</dbReference>
<feature type="domain" description="HPr kinase/phosphorylase C-terminal" evidence="1">
    <location>
        <begin position="7"/>
        <end position="85"/>
    </location>
</feature>
<protein>
    <submittedName>
        <fullName evidence="2">Serine/threonine protein kinase</fullName>
    </submittedName>
</protein>
<dbReference type="RefSeq" id="WP_062939985.1">
    <property type="nucleotide sequence ID" value="NZ_CP171844.1"/>
</dbReference>
<keyword evidence="2" id="KW-0808">Transferase</keyword>
<sequence>MTEAGFNVHATAIVVGKTGLLFSGPSGWGKSMLAFTCMTEARRLGLFTALVADDQVLLSREASAVIATCPPSITGLIELRGTGIVRQDHIPRAAMHYAVLPGSATGEDRVPPEGEMVSLAAGFSLPALRLLTGVSSPLAILMAKVPDIGR</sequence>
<accession>A0A154ISX4</accession>
<dbReference type="GO" id="GO:0006109">
    <property type="term" value="P:regulation of carbohydrate metabolic process"/>
    <property type="evidence" value="ECO:0007669"/>
    <property type="project" value="InterPro"/>
</dbReference>
<gene>
    <name evidence="2" type="ORF">A4A59_07695</name>
</gene>
<dbReference type="Pfam" id="PF07475">
    <property type="entry name" value="Hpr_kinase_C"/>
    <property type="match status" value="1"/>
</dbReference>
<dbReference type="InterPro" id="IPR011104">
    <property type="entry name" value="Hpr_kin/Pase_C"/>
</dbReference>
<keyword evidence="2" id="KW-0418">Kinase</keyword>
<keyword evidence="2" id="KW-0723">Serine/threonine-protein kinase</keyword>
<organism evidence="2">
    <name type="scientific">Rhizobium leguminosarum</name>
    <dbReference type="NCBI Taxonomy" id="384"/>
    <lineage>
        <taxon>Bacteria</taxon>
        <taxon>Pseudomonadati</taxon>
        <taxon>Pseudomonadota</taxon>
        <taxon>Alphaproteobacteria</taxon>
        <taxon>Hyphomicrobiales</taxon>
        <taxon>Rhizobiaceae</taxon>
        <taxon>Rhizobium/Agrobacterium group</taxon>
        <taxon>Rhizobium</taxon>
    </lineage>
</organism>
<dbReference type="Gene3D" id="3.40.50.300">
    <property type="entry name" value="P-loop containing nucleotide triphosphate hydrolases"/>
    <property type="match status" value="1"/>
</dbReference>
<name>A0A154ISX4_RHILE</name>
<dbReference type="GO" id="GO:0000155">
    <property type="term" value="F:phosphorelay sensor kinase activity"/>
    <property type="evidence" value="ECO:0007669"/>
    <property type="project" value="InterPro"/>
</dbReference>
<evidence type="ECO:0000259" key="1">
    <source>
        <dbReference type="Pfam" id="PF07475"/>
    </source>
</evidence>
<proteinExistence type="predicted"/>
<dbReference type="AlphaFoldDB" id="A0A154ISX4"/>
<dbReference type="GO" id="GO:0004674">
    <property type="term" value="F:protein serine/threonine kinase activity"/>
    <property type="evidence" value="ECO:0007669"/>
    <property type="project" value="UniProtKB-KW"/>
</dbReference>
<comment type="caution">
    <text evidence="2">The sequence shown here is derived from an EMBL/GenBank/DDBJ whole genome shotgun (WGS) entry which is preliminary data.</text>
</comment>
<dbReference type="GO" id="GO:0005524">
    <property type="term" value="F:ATP binding"/>
    <property type="evidence" value="ECO:0007669"/>
    <property type="project" value="InterPro"/>
</dbReference>
<evidence type="ECO:0000313" key="2">
    <source>
        <dbReference type="EMBL" id="KZB03140.1"/>
    </source>
</evidence>
<dbReference type="InterPro" id="IPR027417">
    <property type="entry name" value="P-loop_NTPase"/>
</dbReference>
<dbReference type="EMBL" id="LVYU01000013">
    <property type="protein sequence ID" value="KZB03140.1"/>
    <property type="molecule type" value="Genomic_DNA"/>
</dbReference>
<reference evidence="2" key="1">
    <citation type="submission" date="2016-03" db="EMBL/GenBank/DDBJ databases">
        <title>Microsymbionts genomes from the relict species Vavilovia formosa.</title>
        <authorList>
            <person name="Chirak E."/>
            <person name="Kimeklis A."/>
            <person name="Kopat V."/>
            <person name="Andronov E."/>
        </authorList>
    </citation>
    <scope>NUCLEOTIDE SEQUENCE [LARGE SCALE GENOMIC DNA]</scope>
    <source>
        <strain evidence="2">Vaf12</strain>
    </source>
</reference>